<feature type="region of interest" description="Disordered" evidence="1">
    <location>
        <begin position="97"/>
        <end position="130"/>
    </location>
</feature>
<feature type="compositionally biased region" description="Polar residues" evidence="1">
    <location>
        <begin position="442"/>
        <end position="459"/>
    </location>
</feature>
<comment type="caution">
    <text evidence="2">The sequence shown here is derived from an EMBL/GenBank/DDBJ whole genome shotgun (WGS) entry which is preliminary data.</text>
</comment>
<protein>
    <submittedName>
        <fullName evidence="2">Uncharacterized protein</fullName>
    </submittedName>
</protein>
<feature type="region of interest" description="Disordered" evidence="1">
    <location>
        <begin position="161"/>
        <end position="238"/>
    </location>
</feature>
<dbReference type="KEGG" id="bbes:BESB_078750"/>
<feature type="region of interest" description="Disordered" evidence="1">
    <location>
        <begin position="861"/>
        <end position="926"/>
    </location>
</feature>
<feature type="compositionally biased region" description="Basic and acidic residues" evidence="1">
    <location>
        <begin position="353"/>
        <end position="371"/>
    </location>
</feature>
<feature type="region of interest" description="Disordered" evidence="1">
    <location>
        <begin position="352"/>
        <end position="371"/>
    </location>
</feature>
<keyword evidence="3" id="KW-1185">Reference proteome</keyword>
<evidence type="ECO:0000313" key="2">
    <source>
        <dbReference type="EMBL" id="PFH33659.1"/>
    </source>
</evidence>
<feature type="compositionally biased region" description="Low complexity" evidence="1">
    <location>
        <begin position="486"/>
        <end position="502"/>
    </location>
</feature>
<feature type="compositionally biased region" description="Basic and acidic residues" evidence="1">
    <location>
        <begin position="97"/>
        <end position="110"/>
    </location>
</feature>
<evidence type="ECO:0000256" key="1">
    <source>
        <dbReference type="SAM" id="MobiDB-lite"/>
    </source>
</evidence>
<feature type="region of interest" description="Disordered" evidence="1">
    <location>
        <begin position="441"/>
        <end position="529"/>
    </location>
</feature>
<dbReference type="AlphaFoldDB" id="A0A2A9M6T1"/>
<dbReference type="InterPro" id="IPR021067">
    <property type="entry name" value="Glycosyltransferase"/>
</dbReference>
<name>A0A2A9M6T1_BESBE</name>
<feature type="compositionally biased region" description="Low complexity" evidence="1">
    <location>
        <begin position="889"/>
        <end position="926"/>
    </location>
</feature>
<feature type="compositionally biased region" description="Basic and acidic residues" evidence="1">
    <location>
        <begin position="287"/>
        <end position="314"/>
    </location>
</feature>
<dbReference type="Pfam" id="PF11397">
    <property type="entry name" value="GlcNAc"/>
    <property type="match status" value="1"/>
</dbReference>
<feature type="compositionally biased region" description="Basic and acidic residues" evidence="1">
    <location>
        <begin position="731"/>
        <end position="747"/>
    </location>
</feature>
<feature type="compositionally biased region" description="Low complexity" evidence="1">
    <location>
        <begin position="757"/>
        <end position="787"/>
    </location>
</feature>
<dbReference type="RefSeq" id="XP_029217668.1">
    <property type="nucleotide sequence ID" value="XM_029366237.1"/>
</dbReference>
<dbReference type="STRING" id="94643.A0A2A9M6T1"/>
<proteinExistence type="predicted"/>
<feature type="region of interest" description="Disordered" evidence="1">
    <location>
        <begin position="1140"/>
        <end position="1167"/>
    </location>
</feature>
<accession>A0A2A9M6T1</accession>
<dbReference type="EMBL" id="NWUJ01000008">
    <property type="protein sequence ID" value="PFH33659.1"/>
    <property type="molecule type" value="Genomic_DNA"/>
</dbReference>
<feature type="region of interest" description="Disordered" evidence="1">
    <location>
        <begin position="719"/>
        <end position="817"/>
    </location>
</feature>
<dbReference type="GeneID" id="40312802"/>
<sequence>MKGALFNTSSHETAMEPPLRPRPHSSPPSLNVAPDRHELPVRISWSVASYRDSELESTLLSAFHQAHFPDCLLPVVLWQGELQAPCCMCRGVDKSEAGTRSESEPKRKTDQPVQRGSYDAGSETRKGGGDPCPDCPCWCHNTGRWTEQGSTQIESLLTPLKRPSFHPGAIGSEQLSSSQREHSCCQHSPTSPRHPPTHGNQTGTPVEVKAVTRDSSGVPLPSAPAAGPENYGTPTSEGIALNDESFDLWKLAQFILTRQHCEIRCHSDKHGSSSSGGTVRWSNTNALRERGCGREETLQTERRDGGEETMTRRESGVLSFSLERAPLTEVVGLLPRWLQHCFAKPRSLFLEQEEARTPQDEADRPEGDRERVPLRSFLLSVSLPSLPDGVQTQRLCSALASEEGQPGERCAPLSERPAIAQTSLAGPLRIPVLQLLSRRRNCTSTGSSVNLTARRTSSCAPSAAPPPPPPAAALQLRPSPPAPWTSSPRSSLASGSAAAARKGSTEEERPEPGRPEDGGSRGVWGEEDDAEGQREVMCIAFMDWRESRGPCFARAICEALLPVSPSRAAAADTPPGEERLEFLLQTDSHMRFAPHFDCFLLNQLKLAAALARETPQRPAATSGPSCACAAAQRLQVPVWSSALLTEKVLLTGYPPAYDEGLPFFAYPRFARDGGGAAPGLAQPNMFALPKTQYPGVLLCADHFDARDLLRTKGRLLRPPEGTCFASGSPRASEKAKGDADSGEESRESSVAICAAQPCPSSPSRGRGSSPHSRSPPSSAESYAAPPADVTDASFPPVAFAKPDSPCPLSPAPRDAGRGLTERLLPMQQTTCTCRCLHCWGGGGSRGGRDSADRRMTNAPSICVGDEGRGDSSPHIASGPSVRCERRTGPAVSVAPVSASTSPSPSRACRLASAGTRSAASPAPPSTQASAPCAASSSCAANSFAPLESRFWAAGFSFGPARVSRDVGYDPQLQFVFFGEEQTMGMRLFTHGWRLFSPRFSALFHLWTRAHRPFFKTDLRRLFATAEQRQTSRCDDASSSSVAPPALPASSFARLVAAGEARVDRVLAASSGSEAHLRALGLGTARAPEEYWTHIGVDPRTRAISGEARDGGHHRDLFLTSSKEQQQQEDGVQLLHALLTQQGPSWQPRAPGEHAKQKAHVRPSDAAA</sequence>
<organism evidence="2 3">
    <name type="scientific">Besnoitia besnoiti</name>
    <name type="common">Apicomplexan protozoan</name>
    <dbReference type="NCBI Taxonomy" id="94643"/>
    <lineage>
        <taxon>Eukaryota</taxon>
        <taxon>Sar</taxon>
        <taxon>Alveolata</taxon>
        <taxon>Apicomplexa</taxon>
        <taxon>Conoidasida</taxon>
        <taxon>Coccidia</taxon>
        <taxon>Eucoccidiorida</taxon>
        <taxon>Eimeriorina</taxon>
        <taxon>Sarcocystidae</taxon>
        <taxon>Besnoitia</taxon>
    </lineage>
</organism>
<feature type="compositionally biased region" description="Polar residues" evidence="1">
    <location>
        <begin position="1"/>
        <end position="12"/>
    </location>
</feature>
<feature type="region of interest" description="Disordered" evidence="1">
    <location>
        <begin position="267"/>
        <end position="314"/>
    </location>
</feature>
<dbReference type="PANTHER" id="PTHR34496:SF9">
    <property type="entry name" value="[SKP1-PROTEIN]-HYDROXYPROLINE N-ACETYLGLUCOSAMINYLTRANSFERASE"/>
    <property type="match status" value="1"/>
</dbReference>
<dbReference type="PANTHER" id="PTHR34496">
    <property type="entry name" value="GLCNAC TRANSFERASE-RELATED"/>
    <property type="match status" value="1"/>
</dbReference>
<feature type="compositionally biased region" description="Basic and acidic residues" evidence="1">
    <location>
        <begin position="503"/>
        <end position="519"/>
    </location>
</feature>
<dbReference type="VEuPathDB" id="ToxoDB:BESB_078750"/>
<dbReference type="OrthoDB" id="443147at2759"/>
<feature type="region of interest" description="Disordered" evidence="1">
    <location>
        <begin position="1"/>
        <end position="35"/>
    </location>
</feature>
<gene>
    <name evidence="2" type="ORF">BESB_078750</name>
</gene>
<reference evidence="2 3" key="1">
    <citation type="submission" date="2017-09" db="EMBL/GenBank/DDBJ databases">
        <title>Genome sequencing of Besnoitia besnoiti strain Bb-Ger1.</title>
        <authorList>
            <person name="Schares G."/>
            <person name="Venepally P."/>
            <person name="Lorenzi H.A."/>
        </authorList>
    </citation>
    <scope>NUCLEOTIDE SEQUENCE [LARGE SCALE GENOMIC DNA]</scope>
    <source>
        <strain evidence="2 3">Bb-Ger1</strain>
    </source>
</reference>
<dbReference type="Proteomes" id="UP000224006">
    <property type="component" value="Chromosome VII"/>
</dbReference>
<evidence type="ECO:0000313" key="3">
    <source>
        <dbReference type="Proteomes" id="UP000224006"/>
    </source>
</evidence>